<protein>
    <recommendedName>
        <fullName evidence="4">TM2 domain-containing protein</fullName>
    </recommendedName>
</protein>
<gene>
    <name evidence="2" type="ORF">Maes01_02471</name>
</gene>
<feature type="chain" id="PRO_5045164771" description="TM2 domain-containing protein" evidence="1">
    <location>
        <begin position="23"/>
        <end position="142"/>
    </location>
</feature>
<sequence>MNRKVLLSTLVAASLLSGCATGLNSIQKREYEAFKHDGVLVKEKEPVVGALLGILPGGGSFYAGEAGLGLANLMFWPMSVLWDPVSGYNGSVAINYDITKLKLRKEKEKEINALDEKLALEQLTQKEYILAKREIEQKYSYE</sequence>
<comment type="caution">
    <text evidence="2">The sequence shown here is derived from an EMBL/GenBank/DDBJ whole genome shotgun (WGS) entry which is preliminary data.</text>
</comment>
<proteinExistence type="predicted"/>
<name>A0ABP9WTH4_9GAMM</name>
<dbReference type="PROSITE" id="PS51257">
    <property type="entry name" value="PROKAR_LIPOPROTEIN"/>
    <property type="match status" value="1"/>
</dbReference>
<feature type="signal peptide" evidence="1">
    <location>
        <begin position="1"/>
        <end position="22"/>
    </location>
</feature>
<keyword evidence="1" id="KW-0732">Signal</keyword>
<evidence type="ECO:0000313" key="2">
    <source>
        <dbReference type="EMBL" id="GAA5525898.1"/>
    </source>
</evidence>
<dbReference type="EMBL" id="BAABRT010000021">
    <property type="protein sequence ID" value="GAA5525898.1"/>
    <property type="molecule type" value="Genomic_DNA"/>
</dbReference>
<evidence type="ECO:0008006" key="4">
    <source>
        <dbReference type="Google" id="ProtNLM"/>
    </source>
</evidence>
<evidence type="ECO:0000313" key="3">
    <source>
        <dbReference type="Proteomes" id="UP001408594"/>
    </source>
</evidence>
<dbReference type="Proteomes" id="UP001408594">
    <property type="component" value="Unassembled WGS sequence"/>
</dbReference>
<reference evidence="2 3" key="1">
    <citation type="submission" date="2024-02" db="EMBL/GenBank/DDBJ databases">
        <title>Microbulbifer aestuariivivens NBRC 112533.</title>
        <authorList>
            <person name="Ichikawa N."/>
            <person name="Katano-Makiyama Y."/>
            <person name="Hidaka K."/>
        </authorList>
    </citation>
    <scope>NUCLEOTIDE SEQUENCE [LARGE SCALE GENOMIC DNA]</scope>
    <source>
        <strain evidence="2 3">NBRC 112533</strain>
    </source>
</reference>
<dbReference type="RefSeq" id="WP_345551947.1">
    <property type="nucleotide sequence ID" value="NZ_BAABRT010000021.1"/>
</dbReference>
<accession>A0ABP9WTH4</accession>
<organism evidence="2 3">
    <name type="scientific">Microbulbifer aestuariivivens</name>
    <dbReference type="NCBI Taxonomy" id="1908308"/>
    <lineage>
        <taxon>Bacteria</taxon>
        <taxon>Pseudomonadati</taxon>
        <taxon>Pseudomonadota</taxon>
        <taxon>Gammaproteobacteria</taxon>
        <taxon>Cellvibrionales</taxon>
        <taxon>Microbulbiferaceae</taxon>
        <taxon>Microbulbifer</taxon>
    </lineage>
</organism>
<keyword evidence="3" id="KW-1185">Reference proteome</keyword>
<evidence type="ECO:0000256" key="1">
    <source>
        <dbReference type="SAM" id="SignalP"/>
    </source>
</evidence>